<accession>A0ACB7TMX9</accession>
<dbReference type="EMBL" id="CM023481">
    <property type="protein sequence ID" value="KAH6948932.1"/>
    <property type="molecule type" value="Genomic_DNA"/>
</dbReference>
<proteinExistence type="predicted"/>
<evidence type="ECO:0000313" key="1">
    <source>
        <dbReference type="EMBL" id="KAH6948932.1"/>
    </source>
</evidence>
<keyword evidence="2" id="KW-1185">Reference proteome</keyword>
<reference evidence="1" key="1">
    <citation type="submission" date="2020-05" db="EMBL/GenBank/DDBJ databases">
        <title>Large-scale comparative analyses of tick genomes elucidate their genetic diversity and vector capacities.</title>
        <authorList>
            <person name="Jia N."/>
            <person name="Wang J."/>
            <person name="Shi W."/>
            <person name="Du L."/>
            <person name="Sun Y."/>
            <person name="Zhan W."/>
            <person name="Jiang J."/>
            <person name="Wang Q."/>
            <person name="Zhang B."/>
            <person name="Ji P."/>
            <person name="Sakyi L.B."/>
            <person name="Cui X."/>
            <person name="Yuan T."/>
            <person name="Jiang B."/>
            <person name="Yang W."/>
            <person name="Lam T.T.-Y."/>
            <person name="Chang Q."/>
            <person name="Ding S."/>
            <person name="Wang X."/>
            <person name="Zhu J."/>
            <person name="Ruan X."/>
            <person name="Zhao L."/>
            <person name="Wei J."/>
            <person name="Que T."/>
            <person name="Du C."/>
            <person name="Cheng J."/>
            <person name="Dai P."/>
            <person name="Han X."/>
            <person name="Huang E."/>
            <person name="Gao Y."/>
            <person name="Liu J."/>
            <person name="Shao H."/>
            <person name="Ye R."/>
            <person name="Li L."/>
            <person name="Wei W."/>
            <person name="Wang X."/>
            <person name="Wang C."/>
            <person name="Yang T."/>
            <person name="Huo Q."/>
            <person name="Li W."/>
            <person name="Guo W."/>
            <person name="Chen H."/>
            <person name="Zhou L."/>
            <person name="Ni X."/>
            <person name="Tian J."/>
            <person name="Zhou Y."/>
            <person name="Sheng Y."/>
            <person name="Liu T."/>
            <person name="Pan Y."/>
            <person name="Xia L."/>
            <person name="Li J."/>
            <person name="Zhao F."/>
            <person name="Cao W."/>
        </authorList>
    </citation>
    <scope>NUCLEOTIDE SEQUENCE</scope>
    <source>
        <strain evidence="1">Hyas-2018</strain>
    </source>
</reference>
<organism evidence="1 2">
    <name type="scientific">Hyalomma asiaticum</name>
    <name type="common">Tick</name>
    <dbReference type="NCBI Taxonomy" id="266040"/>
    <lineage>
        <taxon>Eukaryota</taxon>
        <taxon>Metazoa</taxon>
        <taxon>Ecdysozoa</taxon>
        <taxon>Arthropoda</taxon>
        <taxon>Chelicerata</taxon>
        <taxon>Arachnida</taxon>
        <taxon>Acari</taxon>
        <taxon>Parasitiformes</taxon>
        <taxon>Ixodida</taxon>
        <taxon>Ixodoidea</taxon>
        <taxon>Ixodidae</taxon>
        <taxon>Hyalomminae</taxon>
        <taxon>Hyalomma</taxon>
    </lineage>
</organism>
<name>A0ACB7TMX9_HYAAI</name>
<protein>
    <submittedName>
        <fullName evidence="1">Uncharacterized protein</fullName>
    </submittedName>
</protein>
<dbReference type="Proteomes" id="UP000821845">
    <property type="component" value="Chromosome 1"/>
</dbReference>
<sequence>MEAFSVQVYQSIFHGIDGVDSTFSASSRFDKTSLSLSRWHLSNMRCVPCYIATHGGLFAYAFPEANPRRVLKMAEPDQHFLLQRRIVEATWTEHGVRHEALLTSSELKCQQSQSCELAVVAIKTVVPWEVCVVDFYFYTCASPQKLVFCFCEFEGTIGSWNGSLREQPIPGQSGMHYHSAFLHLLCFKLHSTGGTARRTTVLAEDTEVHQRQAGRRHPRCTNFKQLHLEDTREAHAICRIKQYSGDAVGCRPAAERSTADPTLSVAASPDAAGSDCRSNPNLSCAFAAGKPGSLSTRQSGPPLCPQRFLTIRLD</sequence>
<comment type="caution">
    <text evidence="1">The sequence shown here is derived from an EMBL/GenBank/DDBJ whole genome shotgun (WGS) entry which is preliminary data.</text>
</comment>
<evidence type="ECO:0000313" key="2">
    <source>
        <dbReference type="Proteomes" id="UP000821845"/>
    </source>
</evidence>
<gene>
    <name evidence="1" type="ORF">HPB50_027154</name>
</gene>